<organism evidence="4 5">
    <name type="scientific">Rhodanobacter glycinis</name>
    <dbReference type="NCBI Taxonomy" id="582702"/>
    <lineage>
        <taxon>Bacteria</taxon>
        <taxon>Pseudomonadati</taxon>
        <taxon>Pseudomonadota</taxon>
        <taxon>Gammaproteobacteria</taxon>
        <taxon>Lysobacterales</taxon>
        <taxon>Rhodanobacteraceae</taxon>
        <taxon>Rhodanobacter</taxon>
    </lineage>
</organism>
<reference evidence="4 5" key="1">
    <citation type="journal article" date="2019" name="Environ. Microbiol.">
        <title>Species interactions and distinct microbial communities in high Arctic permafrost affected cryosols are associated with the CH4 and CO2 gas fluxes.</title>
        <authorList>
            <person name="Altshuler I."/>
            <person name="Hamel J."/>
            <person name="Turney S."/>
            <person name="Magnuson E."/>
            <person name="Levesque R."/>
            <person name="Greer C."/>
            <person name="Whyte L.G."/>
        </authorList>
    </citation>
    <scope>NUCLEOTIDE SEQUENCE [LARGE SCALE GENOMIC DNA]</scope>
    <source>
        <strain evidence="4 5">S13Y</strain>
    </source>
</reference>
<dbReference type="Proteomes" id="UP000319486">
    <property type="component" value="Unassembled WGS sequence"/>
</dbReference>
<keyword evidence="5" id="KW-1185">Reference proteome</keyword>
<dbReference type="InterPro" id="IPR004370">
    <property type="entry name" value="4-OT-like_dom"/>
</dbReference>
<dbReference type="RefSeq" id="WP_140655739.1">
    <property type="nucleotide sequence ID" value="NZ_RCZB01000001.1"/>
</dbReference>
<evidence type="ECO:0000256" key="1">
    <source>
        <dbReference type="ARBA" id="ARBA00023235"/>
    </source>
</evidence>
<name>A0A502FKZ8_9GAMM</name>
<evidence type="ECO:0000259" key="3">
    <source>
        <dbReference type="Pfam" id="PF01361"/>
    </source>
</evidence>
<keyword evidence="1" id="KW-0413">Isomerase</keyword>
<dbReference type="InterPro" id="IPR014347">
    <property type="entry name" value="Tautomerase/MIF_sf"/>
</dbReference>
<protein>
    <recommendedName>
        <fullName evidence="3">4-oxalocrotonate tautomerase-like domain-containing protein</fullName>
    </recommendedName>
</protein>
<proteinExistence type="predicted"/>
<dbReference type="Pfam" id="PF01361">
    <property type="entry name" value="Tautomerase"/>
    <property type="match status" value="1"/>
</dbReference>
<dbReference type="Gene3D" id="3.30.429.10">
    <property type="entry name" value="Macrophage Migration Inhibitory Factor"/>
    <property type="match status" value="1"/>
</dbReference>
<evidence type="ECO:0000313" key="5">
    <source>
        <dbReference type="Proteomes" id="UP000319486"/>
    </source>
</evidence>
<dbReference type="EMBL" id="RCZO01000013">
    <property type="protein sequence ID" value="TPG04522.1"/>
    <property type="molecule type" value="Genomic_DNA"/>
</dbReference>
<comment type="caution">
    <text evidence="4">The sequence shown here is derived from an EMBL/GenBank/DDBJ whole genome shotgun (WGS) entry which is preliminary data.</text>
</comment>
<gene>
    <name evidence="4" type="ORF">EAH88_17970</name>
</gene>
<evidence type="ECO:0000313" key="4">
    <source>
        <dbReference type="EMBL" id="TPG04522.1"/>
    </source>
</evidence>
<feature type="domain" description="4-oxalocrotonate tautomerase-like" evidence="3">
    <location>
        <begin position="38"/>
        <end position="80"/>
    </location>
</feature>
<evidence type="ECO:0000256" key="2">
    <source>
        <dbReference type="SAM" id="MobiDB-lite"/>
    </source>
</evidence>
<dbReference type="GO" id="GO:0016853">
    <property type="term" value="F:isomerase activity"/>
    <property type="evidence" value="ECO:0007669"/>
    <property type="project" value="UniProtKB-KW"/>
</dbReference>
<sequence>MPAHAELAPRLARYTDGRRRHQSSNTGPYHPKETLMAIVTINMRNGRTDEQKRRFASSLLDVISSATGEPRGNVFLVIQESRGIDFVEDDRHLPDFGAPAAEF</sequence>
<dbReference type="OrthoDB" id="8098375at2"/>
<dbReference type="SUPFAM" id="SSF55331">
    <property type="entry name" value="Tautomerase/MIF"/>
    <property type="match status" value="1"/>
</dbReference>
<dbReference type="AlphaFoldDB" id="A0A502FKZ8"/>
<accession>A0A502FKZ8</accession>
<feature type="region of interest" description="Disordered" evidence="2">
    <location>
        <begin position="1"/>
        <end position="32"/>
    </location>
</feature>